<reference evidence="2" key="1">
    <citation type="journal article" date="2021" name="Genome Biol. Evol.">
        <title>A High-Quality Reference Genome for a Parasitic Bivalve with Doubly Uniparental Inheritance (Bivalvia: Unionida).</title>
        <authorList>
            <person name="Smith C.H."/>
        </authorList>
    </citation>
    <scope>NUCLEOTIDE SEQUENCE</scope>
    <source>
        <strain evidence="2">CHS0354</strain>
    </source>
</reference>
<reference evidence="2" key="3">
    <citation type="submission" date="2023-05" db="EMBL/GenBank/DDBJ databases">
        <authorList>
            <person name="Smith C.H."/>
        </authorList>
    </citation>
    <scope>NUCLEOTIDE SEQUENCE</scope>
    <source>
        <strain evidence="2">CHS0354</strain>
        <tissue evidence="2">Mantle</tissue>
    </source>
</reference>
<keyword evidence="3" id="KW-1185">Reference proteome</keyword>
<dbReference type="InterPro" id="IPR038765">
    <property type="entry name" value="Papain-like_cys_pep_sf"/>
</dbReference>
<accession>A0AAE0THW2</accession>
<proteinExistence type="predicted"/>
<organism evidence="2 3">
    <name type="scientific">Potamilus streckersoni</name>
    <dbReference type="NCBI Taxonomy" id="2493646"/>
    <lineage>
        <taxon>Eukaryota</taxon>
        <taxon>Metazoa</taxon>
        <taxon>Spiralia</taxon>
        <taxon>Lophotrochozoa</taxon>
        <taxon>Mollusca</taxon>
        <taxon>Bivalvia</taxon>
        <taxon>Autobranchia</taxon>
        <taxon>Heteroconchia</taxon>
        <taxon>Palaeoheterodonta</taxon>
        <taxon>Unionida</taxon>
        <taxon>Unionoidea</taxon>
        <taxon>Unionidae</taxon>
        <taxon>Ambleminae</taxon>
        <taxon>Lampsilini</taxon>
        <taxon>Potamilus</taxon>
    </lineage>
</organism>
<evidence type="ECO:0000313" key="2">
    <source>
        <dbReference type="EMBL" id="KAK3610686.1"/>
    </source>
</evidence>
<name>A0AAE0THW2_9BIVA</name>
<reference evidence="2" key="2">
    <citation type="journal article" date="2021" name="Genome Biol. Evol.">
        <title>Developing a high-quality reference genome for a parasitic bivalve with doubly uniparental inheritance (Bivalvia: Unionida).</title>
        <authorList>
            <person name="Smith C.H."/>
        </authorList>
    </citation>
    <scope>NUCLEOTIDE SEQUENCE</scope>
    <source>
        <strain evidence="2">CHS0354</strain>
        <tissue evidence="2">Mantle</tissue>
    </source>
</reference>
<dbReference type="AlphaFoldDB" id="A0AAE0THW2"/>
<dbReference type="Gene3D" id="3.90.1720.10">
    <property type="entry name" value="endopeptidase domain like (from Nostoc punctiforme)"/>
    <property type="match status" value="1"/>
</dbReference>
<evidence type="ECO:0000313" key="3">
    <source>
        <dbReference type="Proteomes" id="UP001195483"/>
    </source>
</evidence>
<dbReference type="InterPro" id="IPR007053">
    <property type="entry name" value="LRAT_dom"/>
</dbReference>
<dbReference type="SUPFAM" id="SSF54001">
    <property type="entry name" value="Cysteine proteinases"/>
    <property type="match status" value="1"/>
</dbReference>
<comment type="caution">
    <text evidence="2">The sequence shown here is derived from an EMBL/GenBank/DDBJ whole genome shotgun (WGS) entry which is preliminary data.</text>
</comment>
<feature type="domain" description="LRAT" evidence="1">
    <location>
        <begin position="22"/>
        <end position="84"/>
    </location>
</feature>
<evidence type="ECO:0000259" key="1">
    <source>
        <dbReference type="PROSITE" id="PS51934"/>
    </source>
</evidence>
<dbReference type="Proteomes" id="UP001195483">
    <property type="component" value="Unassembled WGS sequence"/>
</dbReference>
<dbReference type="Pfam" id="PF04970">
    <property type="entry name" value="LRAT"/>
    <property type="match status" value="1"/>
</dbReference>
<dbReference type="EMBL" id="JAEAOA010001692">
    <property type="protein sequence ID" value="KAK3610686.1"/>
    <property type="molecule type" value="Genomic_DNA"/>
</dbReference>
<protein>
    <recommendedName>
        <fullName evidence="1">LRAT domain-containing protein</fullName>
    </recommendedName>
</protein>
<sequence length="84" mass="9691">MNPVSLKVHNQAVHSSLEKGDIVRFPRGIYDHFGIYNGGGKIIHMDKDKENKIIVREDEFDKVCKNSKAEKCNYLDDICRQVKN</sequence>
<gene>
    <name evidence="2" type="ORF">CHS0354_028077</name>
</gene>
<dbReference type="PROSITE" id="PS51934">
    <property type="entry name" value="LRAT"/>
    <property type="match status" value="1"/>
</dbReference>